<reference evidence="3" key="3">
    <citation type="submission" date="2024-03" db="EMBL/GenBank/DDBJ databases">
        <title>The Genome Sequence of Enterococcus sp. DIV0242b.</title>
        <authorList>
            <consortium name="The Broad Institute Genomics Platform"/>
            <consortium name="The Broad Institute Microbial Omics Core"/>
            <consortium name="The Broad Institute Genomic Center for Infectious Diseases"/>
            <person name="Earl A."/>
            <person name="Manson A."/>
            <person name="Gilmore M."/>
            <person name="Schwartman J."/>
            <person name="Shea T."/>
            <person name="Abouelleil A."/>
            <person name="Cao P."/>
            <person name="Chapman S."/>
            <person name="Cusick C."/>
            <person name="Young S."/>
            <person name="Neafsey D."/>
            <person name="Nusbaum C."/>
            <person name="Birren B."/>
        </authorList>
    </citation>
    <scope>NUCLEOTIDE SEQUENCE</scope>
    <source>
        <strain evidence="3">9E7_DIV0242</strain>
    </source>
</reference>
<dbReference type="RefSeq" id="WP_086348427.1">
    <property type="nucleotide sequence ID" value="NZ_CP147247.1"/>
</dbReference>
<keyword evidence="4" id="KW-1185">Reference proteome</keyword>
<dbReference type="PROSITE" id="PS51257">
    <property type="entry name" value="PROKAR_LIPOPROTEIN"/>
    <property type="match status" value="1"/>
</dbReference>
<reference evidence="2" key="1">
    <citation type="submission" date="2017-05" db="EMBL/GenBank/DDBJ databases">
        <title>The Genome Sequence of Enterococcus sp. 9E7_DIV0242.</title>
        <authorList>
            <consortium name="The Broad Institute Genomics Platform"/>
            <consortium name="The Broad Institute Genomic Center for Infectious Diseases"/>
            <person name="Earl A."/>
            <person name="Manson A."/>
            <person name="Schwartman J."/>
            <person name="Gilmore M."/>
            <person name="Abouelleil A."/>
            <person name="Cao P."/>
            <person name="Chapman S."/>
            <person name="Cusick C."/>
            <person name="Shea T."/>
            <person name="Young S."/>
            <person name="Neafsey D."/>
            <person name="Nusbaum C."/>
            <person name="Birren B."/>
        </authorList>
    </citation>
    <scope>NUCLEOTIDE SEQUENCE [LARGE SCALE GENOMIC DNA]</scope>
    <source>
        <strain evidence="2">9E7_DIV0242</strain>
    </source>
</reference>
<protein>
    <recommendedName>
        <fullName evidence="5">Lipoprotein</fullName>
    </recommendedName>
</protein>
<feature type="signal peptide" evidence="1">
    <location>
        <begin position="1"/>
        <end position="22"/>
    </location>
</feature>
<organism evidence="2">
    <name type="scientific">Candidatus Enterococcus clewellii</name>
    <dbReference type="NCBI Taxonomy" id="1834193"/>
    <lineage>
        <taxon>Bacteria</taxon>
        <taxon>Bacillati</taxon>
        <taxon>Bacillota</taxon>
        <taxon>Bacilli</taxon>
        <taxon>Lactobacillales</taxon>
        <taxon>Enterococcaceae</taxon>
        <taxon>Enterococcus</taxon>
    </lineage>
</organism>
<dbReference type="EMBL" id="NGMM01000002">
    <property type="protein sequence ID" value="OTP17165.1"/>
    <property type="molecule type" value="Genomic_DNA"/>
</dbReference>
<proteinExistence type="predicted"/>
<reference evidence="3" key="2">
    <citation type="submission" date="2017-05" db="EMBL/GenBank/DDBJ databases">
        <authorList>
            <consortium name="The Broad Institute Genomics Platform"/>
            <consortium name="The Broad Institute Genomic Center for Infectious Diseases"/>
            <person name="Earl A."/>
            <person name="Manson A."/>
            <person name="Schwartman J."/>
            <person name="Gilmore M."/>
            <person name="Abouelleil A."/>
            <person name="Cao P."/>
            <person name="Chapman S."/>
            <person name="Cusick C."/>
            <person name="Shea T."/>
            <person name="Young S."/>
            <person name="Neafsey D."/>
            <person name="Nusbaum C."/>
            <person name="Birren B."/>
        </authorList>
    </citation>
    <scope>NUCLEOTIDE SEQUENCE</scope>
    <source>
        <strain evidence="3">9E7_DIV0242</strain>
    </source>
</reference>
<dbReference type="OrthoDB" id="2149782at2"/>
<evidence type="ECO:0000256" key="1">
    <source>
        <dbReference type="SAM" id="SignalP"/>
    </source>
</evidence>
<feature type="chain" id="PRO_5012512295" description="Lipoprotein" evidence="1">
    <location>
        <begin position="23"/>
        <end position="174"/>
    </location>
</feature>
<evidence type="ECO:0008006" key="5">
    <source>
        <dbReference type="Google" id="ProtNLM"/>
    </source>
</evidence>
<name>A0A242K7L5_9ENTE</name>
<accession>A0A242K7L5</accession>
<dbReference type="Proteomes" id="UP000195141">
    <property type="component" value="Chromosome"/>
</dbReference>
<gene>
    <name evidence="2" type="ORF">A5888_001303</name>
    <name evidence="3" type="ORF">A5888_002544</name>
</gene>
<dbReference type="AlphaFoldDB" id="A0A242K7L5"/>
<keyword evidence="1" id="KW-0732">Signal</keyword>
<evidence type="ECO:0000313" key="3">
    <source>
        <dbReference type="EMBL" id="WYJ90776.1"/>
    </source>
</evidence>
<dbReference type="EMBL" id="CP147247">
    <property type="protein sequence ID" value="WYJ90776.1"/>
    <property type="molecule type" value="Genomic_DNA"/>
</dbReference>
<evidence type="ECO:0000313" key="2">
    <source>
        <dbReference type="EMBL" id="OTP17165.1"/>
    </source>
</evidence>
<sequence length="174" mass="19077">MKKYLLASTLLIVLLLSGCGKMDNKEVIKSTNDEPNESRTFLESITNTSTVESSYQVMSGEETIETTTLETANLGTIYYENLDTADPIQAKAKYFGCYIEDDGTTVNFIPSMSATVQNLQLYMSGNGNEDYYNDFLTGAIEVSLLTDGKPINIYNVGLGEVIITAIDGIVIYSI</sequence>
<evidence type="ECO:0000313" key="4">
    <source>
        <dbReference type="Proteomes" id="UP000195141"/>
    </source>
</evidence>